<dbReference type="Gene3D" id="3.30.60.230">
    <property type="entry name" value="Lsr2, dimerization domain"/>
    <property type="match status" value="1"/>
</dbReference>
<dbReference type="InterPro" id="IPR055370">
    <property type="entry name" value="Lsr2_DNA-bd"/>
</dbReference>
<evidence type="ECO:0000256" key="1">
    <source>
        <dbReference type="ARBA" id="ARBA00023125"/>
    </source>
</evidence>
<dbReference type="Proteomes" id="UP001144396">
    <property type="component" value="Unassembled WGS sequence"/>
</dbReference>
<dbReference type="Pfam" id="PF11774">
    <property type="entry name" value="Lsr2"/>
    <property type="match status" value="1"/>
</dbReference>
<keyword evidence="1" id="KW-0238">DNA-binding</keyword>
<evidence type="ECO:0000313" key="5">
    <source>
        <dbReference type="EMBL" id="GLI28199.1"/>
    </source>
</evidence>
<evidence type="ECO:0000256" key="2">
    <source>
        <dbReference type="SAM" id="MobiDB-lite"/>
    </source>
</evidence>
<feature type="region of interest" description="Disordered" evidence="2">
    <location>
        <begin position="80"/>
        <end position="99"/>
    </location>
</feature>
<evidence type="ECO:0000259" key="4">
    <source>
        <dbReference type="Pfam" id="PF23359"/>
    </source>
</evidence>
<organism evidence="5 6">
    <name type="scientific">Agromyces rhizosphaerae</name>
    <dbReference type="NCBI Taxonomy" id="88374"/>
    <lineage>
        <taxon>Bacteria</taxon>
        <taxon>Bacillati</taxon>
        <taxon>Actinomycetota</taxon>
        <taxon>Actinomycetes</taxon>
        <taxon>Micrococcales</taxon>
        <taxon>Microbacteriaceae</taxon>
        <taxon>Agromyces</taxon>
    </lineage>
</organism>
<gene>
    <name evidence="5" type="primary">lsr2</name>
    <name evidence="5" type="ORF">ARHIZOSPH14_24410</name>
</gene>
<dbReference type="InterPro" id="IPR024412">
    <property type="entry name" value="Lsr2_dim_dom"/>
</dbReference>
<feature type="domain" description="Lsr2 DNA-binding" evidence="4">
    <location>
        <begin position="93"/>
        <end position="126"/>
    </location>
</feature>
<accession>A0A9W6FPN0</accession>
<comment type="caution">
    <text evidence="5">The sequence shown here is derived from an EMBL/GenBank/DDBJ whole genome shotgun (WGS) entry which is preliminary data.</text>
</comment>
<name>A0A9W6FPN0_9MICO</name>
<reference evidence="5" key="1">
    <citation type="submission" date="2022-12" db="EMBL/GenBank/DDBJ databases">
        <title>Reference genome sequencing for broad-spectrum identification of bacterial and archaeal isolates by mass spectrometry.</title>
        <authorList>
            <person name="Sekiguchi Y."/>
            <person name="Tourlousse D.M."/>
        </authorList>
    </citation>
    <scope>NUCLEOTIDE SEQUENCE</scope>
    <source>
        <strain evidence="5">14</strain>
    </source>
</reference>
<protein>
    <submittedName>
        <fullName evidence="5">Nucleoid-associated protein Lsr2</fullName>
    </submittedName>
</protein>
<dbReference type="GO" id="GO:0016746">
    <property type="term" value="F:acyltransferase activity"/>
    <property type="evidence" value="ECO:0007669"/>
    <property type="project" value="InterPro"/>
</dbReference>
<proteinExistence type="predicted"/>
<sequence>MDLLAQFPANRYSREYTANMAKRVIEQFVDDLDGSVLDGDAETVRFALDGTSYEIDLSPKNASALRSDFEKYVSAARKASLAGPPRRRRSSGSGTDTAAIREWARAKGIDVPSRGRLPKSVIDAYGAES</sequence>
<dbReference type="GO" id="GO:0003677">
    <property type="term" value="F:DNA binding"/>
    <property type="evidence" value="ECO:0007669"/>
    <property type="project" value="UniProtKB-KW"/>
</dbReference>
<dbReference type="Gene3D" id="4.10.320.10">
    <property type="entry name" value="E3-binding domain"/>
    <property type="match status" value="1"/>
</dbReference>
<feature type="domain" description="Lsr2 dimerization" evidence="3">
    <location>
        <begin position="20"/>
        <end position="79"/>
    </location>
</feature>
<keyword evidence="6" id="KW-1185">Reference proteome</keyword>
<dbReference type="InterPro" id="IPR042261">
    <property type="entry name" value="Lsr2-like_dimerization"/>
</dbReference>
<dbReference type="Pfam" id="PF23359">
    <property type="entry name" value="Lsr2_DNA-bd"/>
    <property type="match status" value="1"/>
</dbReference>
<evidence type="ECO:0000313" key="6">
    <source>
        <dbReference type="Proteomes" id="UP001144396"/>
    </source>
</evidence>
<dbReference type="AlphaFoldDB" id="A0A9W6FPN0"/>
<evidence type="ECO:0000259" key="3">
    <source>
        <dbReference type="Pfam" id="PF11774"/>
    </source>
</evidence>
<dbReference type="EMBL" id="BSDP01000001">
    <property type="protein sequence ID" value="GLI28199.1"/>
    <property type="molecule type" value="Genomic_DNA"/>
</dbReference>
<dbReference type="InterPro" id="IPR036625">
    <property type="entry name" value="E3-bd_dom_sf"/>
</dbReference>